<protein>
    <submittedName>
        <fullName evidence="6">Cytochrome P450</fullName>
    </submittedName>
</protein>
<dbReference type="PANTHER" id="PTHR46696">
    <property type="entry name" value="P450, PUTATIVE (EUROFUNG)-RELATED"/>
    <property type="match status" value="1"/>
</dbReference>
<dbReference type="InterPro" id="IPR001128">
    <property type="entry name" value="Cyt_P450"/>
</dbReference>
<sequence length="395" mass="44280">MSILLTPELLRNPYPMYDQMRAGQPVAYMEAMKFWSVFGYDDVRTVLSDQARFSSGHGHEASAETAAQKSAQANSGFSLITTDPPRHTMLRSLVSRAFTPKAVAALEPRIEQIANELLAPYIQSGKVDLIRDFSYPLPVIVIAELLGIPSEDRDRFKHWSDEVVASANAVIGEVNPESQQALMEMHAYFREIIAKRRIHPQDDLISALLLAEEEQQQLSEHDILAFCSLLLVAGNETTTNLIGNAVLTLLEHPEQWDQLRQDPQLLPSAIEEVLRYRSPVQAMFRTAKEELEIGGQTIAAGSRVVAWIGSANRDEHKFMNAHTFDITRNPNPHIAFGHGIHFCLGAPLARMEAKVALRVILDRLPNLQRINQDLLQPARGFIVHGVESLPLRFHH</sequence>
<evidence type="ECO:0000256" key="2">
    <source>
        <dbReference type="ARBA" id="ARBA00022617"/>
    </source>
</evidence>
<keyword evidence="4" id="KW-0560">Oxidoreductase</keyword>
<dbReference type="Gene3D" id="1.10.630.10">
    <property type="entry name" value="Cytochrome P450"/>
    <property type="match status" value="1"/>
</dbReference>
<proteinExistence type="inferred from homology"/>
<keyword evidence="4" id="KW-0479">Metal-binding</keyword>
<evidence type="ECO:0000313" key="7">
    <source>
        <dbReference type="Proteomes" id="UP001652445"/>
    </source>
</evidence>
<name>A0ABT2UTB3_9BACL</name>
<evidence type="ECO:0000256" key="5">
    <source>
        <dbReference type="SAM" id="MobiDB-lite"/>
    </source>
</evidence>
<dbReference type="PRINTS" id="PR00359">
    <property type="entry name" value="BP450"/>
</dbReference>
<dbReference type="RefSeq" id="WP_262688609.1">
    <property type="nucleotide sequence ID" value="NZ_JAOQIO010000124.1"/>
</dbReference>
<dbReference type="Pfam" id="PF00067">
    <property type="entry name" value="p450"/>
    <property type="match status" value="1"/>
</dbReference>
<keyword evidence="2 4" id="KW-0349">Heme</keyword>
<dbReference type="InterPro" id="IPR002397">
    <property type="entry name" value="Cyt_P450_B"/>
</dbReference>
<reference evidence="6 7" key="1">
    <citation type="submission" date="2022-09" db="EMBL/GenBank/DDBJ databases">
        <authorList>
            <person name="Han X.L."/>
            <person name="Wang Q."/>
            <person name="Lu T."/>
        </authorList>
    </citation>
    <scope>NUCLEOTIDE SEQUENCE [LARGE SCALE GENOMIC DNA]</scope>
    <source>
        <strain evidence="6 7">WQ 127069</strain>
    </source>
</reference>
<evidence type="ECO:0000256" key="4">
    <source>
        <dbReference type="RuleBase" id="RU000461"/>
    </source>
</evidence>
<keyword evidence="3 4" id="KW-0503">Monooxygenase</keyword>
<keyword evidence="4" id="KW-0408">Iron</keyword>
<dbReference type="InterPro" id="IPR017972">
    <property type="entry name" value="Cyt_P450_CS"/>
</dbReference>
<dbReference type="PROSITE" id="PS00086">
    <property type="entry name" value="CYTOCHROME_P450"/>
    <property type="match status" value="1"/>
</dbReference>
<evidence type="ECO:0000256" key="1">
    <source>
        <dbReference type="ARBA" id="ARBA00010617"/>
    </source>
</evidence>
<dbReference type="Proteomes" id="UP001652445">
    <property type="component" value="Unassembled WGS sequence"/>
</dbReference>
<accession>A0ABT2UTB3</accession>
<comment type="caution">
    <text evidence="6">The sequence shown here is derived from an EMBL/GenBank/DDBJ whole genome shotgun (WGS) entry which is preliminary data.</text>
</comment>
<dbReference type="CDD" id="cd11032">
    <property type="entry name" value="P450_EryK-like"/>
    <property type="match status" value="1"/>
</dbReference>
<evidence type="ECO:0000256" key="3">
    <source>
        <dbReference type="ARBA" id="ARBA00023033"/>
    </source>
</evidence>
<dbReference type="EMBL" id="JAOQIO010000124">
    <property type="protein sequence ID" value="MCU6797911.1"/>
    <property type="molecule type" value="Genomic_DNA"/>
</dbReference>
<dbReference type="PRINTS" id="PR00385">
    <property type="entry name" value="P450"/>
</dbReference>
<keyword evidence="7" id="KW-1185">Reference proteome</keyword>
<organism evidence="6 7">
    <name type="scientific">Paenibacillus baimaensis</name>
    <dbReference type="NCBI Taxonomy" id="2982185"/>
    <lineage>
        <taxon>Bacteria</taxon>
        <taxon>Bacillati</taxon>
        <taxon>Bacillota</taxon>
        <taxon>Bacilli</taxon>
        <taxon>Bacillales</taxon>
        <taxon>Paenibacillaceae</taxon>
        <taxon>Paenibacillus</taxon>
    </lineage>
</organism>
<dbReference type="SUPFAM" id="SSF48264">
    <property type="entry name" value="Cytochrome P450"/>
    <property type="match status" value="1"/>
</dbReference>
<gene>
    <name evidence="6" type="ORF">OB236_37885</name>
</gene>
<evidence type="ECO:0000313" key="6">
    <source>
        <dbReference type="EMBL" id="MCU6797911.1"/>
    </source>
</evidence>
<feature type="region of interest" description="Disordered" evidence="5">
    <location>
        <begin position="57"/>
        <end position="76"/>
    </location>
</feature>
<dbReference type="InterPro" id="IPR036396">
    <property type="entry name" value="Cyt_P450_sf"/>
</dbReference>
<feature type="compositionally biased region" description="Polar residues" evidence="5">
    <location>
        <begin position="65"/>
        <end position="76"/>
    </location>
</feature>
<comment type="similarity">
    <text evidence="1 4">Belongs to the cytochrome P450 family.</text>
</comment>
<dbReference type="PANTHER" id="PTHR46696:SF1">
    <property type="entry name" value="CYTOCHROME P450 YJIB-RELATED"/>
    <property type="match status" value="1"/>
</dbReference>